<organism evidence="2 3">
    <name type="scientific">Flaviaesturariibacter amylovorans</name>
    <dbReference type="NCBI Taxonomy" id="1084520"/>
    <lineage>
        <taxon>Bacteria</taxon>
        <taxon>Pseudomonadati</taxon>
        <taxon>Bacteroidota</taxon>
        <taxon>Chitinophagia</taxon>
        <taxon>Chitinophagales</taxon>
        <taxon>Chitinophagaceae</taxon>
        <taxon>Flaviaestuariibacter</taxon>
    </lineage>
</organism>
<evidence type="ECO:0000313" key="2">
    <source>
        <dbReference type="EMBL" id="GAA4330108.1"/>
    </source>
</evidence>
<dbReference type="Proteomes" id="UP001501725">
    <property type="component" value="Unassembled WGS sequence"/>
</dbReference>
<proteinExistence type="predicted"/>
<evidence type="ECO:0000313" key="3">
    <source>
        <dbReference type="Proteomes" id="UP001501725"/>
    </source>
</evidence>
<reference evidence="3" key="1">
    <citation type="journal article" date="2019" name="Int. J. Syst. Evol. Microbiol.">
        <title>The Global Catalogue of Microorganisms (GCM) 10K type strain sequencing project: providing services to taxonomists for standard genome sequencing and annotation.</title>
        <authorList>
            <consortium name="The Broad Institute Genomics Platform"/>
            <consortium name="The Broad Institute Genome Sequencing Center for Infectious Disease"/>
            <person name="Wu L."/>
            <person name="Ma J."/>
        </authorList>
    </citation>
    <scope>NUCLEOTIDE SEQUENCE [LARGE SCALE GENOMIC DNA]</scope>
    <source>
        <strain evidence="3">JCM 17919</strain>
    </source>
</reference>
<comment type="caution">
    <text evidence="2">The sequence shown here is derived from an EMBL/GenBank/DDBJ whole genome shotgun (WGS) entry which is preliminary data.</text>
</comment>
<keyword evidence="1" id="KW-0175">Coiled coil</keyword>
<name>A0ABP8GUJ7_9BACT</name>
<accession>A0ABP8GUJ7</accession>
<protein>
    <recommendedName>
        <fullName evidence="4">DUF349 domain-containing protein</fullName>
    </recommendedName>
</protein>
<evidence type="ECO:0000256" key="1">
    <source>
        <dbReference type="SAM" id="Coils"/>
    </source>
</evidence>
<dbReference type="EMBL" id="BAABGY010000007">
    <property type="protein sequence ID" value="GAA4330108.1"/>
    <property type="molecule type" value="Genomic_DNA"/>
</dbReference>
<feature type="coiled-coil region" evidence="1">
    <location>
        <begin position="332"/>
        <end position="403"/>
    </location>
</feature>
<gene>
    <name evidence="2" type="ORF">GCM10023184_21110</name>
</gene>
<dbReference type="Gene3D" id="1.10.287.1490">
    <property type="match status" value="1"/>
</dbReference>
<dbReference type="RefSeq" id="WP_345255645.1">
    <property type="nucleotide sequence ID" value="NZ_BAABGY010000007.1"/>
</dbReference>
<sequence>MTPTELLQKIEAFETALAAYGVTKFSAKDLWDQRQEIVEDFRSVEFADPGARKDAWQRLQDGIDMLKQRSALLQVENEAFATEAEERIEVLQRRIDDAPADAKPGKEALATLRSAANEIFEFMRQNRWPSKERRTGVWDRFTALKDRIKKQEDAHYARIREDIKQRQERSAALANPLKGALEACRPSGEEGLLLPAVSDLGTALAARGLAFTGFGFVEEALAGGAAVKAPLKLKSDTLRELRRLFQEHRAHFSREDGQEVYTLLTAVQKEMDAAWAAYKGERQRKSDEWVEKQKAFADMLTEKLQKRSADKINLEKIIAAKRDFRPKLEQRLENQQDYLNKLFDDLDELQEKFDGARTPNLRERMEELIESKKGRIAEVEADMKGVEQRIADVDKDITELEAKVVKVGEGIAEMEAKVREVQAKLKKGA</sequence>
<evidence type="ECO:0008006" key="4">
    <source>
        <dbReference type="Google" id="ProtNLM"/>
    </source>
</evidence>
<keyword evidence="3" id="KW-1185">Reference proteome</keyword>